<dbReference type="Proteomes" id="UP000322873">
    <property type="component" value="Unassembled WGS sequence"/>
</dbReference>
<evidence type="ECO:0000256" key="1">
    <source>
        <dbReference type="SAM" id="MobiDB-lite"/>
    </source>
</evidence>
<dbReference type="AlphaFoldDB" id="A0A5M9JT10"/>
<accession>A0A5M9JT10</accession>
<comment type="caution">
    <text evidence="2">The sequence shown here is derived from an EMBL/GenBank/DDBJ whole genome shotgun (WGS) entry which is preliminary data.</text>
</comment>
<feature type="compositionally biased region" description="Low complexity" evidence="1">
    <location>
        <begin position="57"/>
        <end position="67"/>
    </location>
</feature>
<feature type="compositionally biased region" description="Polar residues" evidence="1">
    <location>
        <begin position="1"/>
        <end position="45"/>
    </location>
</feature>
<evidence type="ECO:0000313" key="3">
    <source>
        <dbReference type="Proteomes" id="UP000322873"/>
    </source>
</evidence>
<feature type="region of interest" description="Disordered" evidence="1">
    <location>
        <begin position="1"/>
        <end position="76"/>
    </location>
</feature>
<proteinExistence type="predicted"/>
<reference evidence="2 3" key="1">
    <citation type="submission" date="2019-06" db="EMBL/GenBank/DDBJ databases">
        <title>Genome Sequence of the Brown Rot Fungal Pathogen Monilinia fructicola.</title>
        <authorList>
            <person name="De Miccolis Angelini R.M."/>
            <person name="Landi L."/>
            <person name="Abate D."/>
            <person name="Pollastro S."/>
            <person name="Romanazzi G."/>
            <person name="Faretra F."/>
        </authorList>
    </citation>
    <scope>NUCLEOTIDE SEQUENCE [LARGE SCALE GENOMIC DNA]</scope>
    <source>
        <strain evidence="2 3">Mfrc123</strain>
    </source>
</reference>
<protein>
    <submittedName>
        <fullName evidence="2">Uncharacterized protein</fullName>
    </submittedName>
</protein>
<organism evidence="2 3">
    <name type="scientific">Monilinia fructicola</name>
    <name type="common">Brown rot fungus</name>
    <name type="synonym">Ciboria fructicola</name>
    <dbReference type="NCBI Taxonomy" id="38448"/>
    <lineage>
        <taxon>Eukaryota</taxon>
        <taxon>Fungi</taxon>
        <taxon>Dikarya</taxon>
        <taxon>Ascomycota</taxon>
        <taxon>Pezizomycotina</taxon>
        <taxon>Leotiomycetes</taxon>
        <taxon>Helotiales</taxon>
        <taxon>Sclerotiniaceae</taxon>
        <taxon>Monilinia</taxon>
    </lineage>
</organism>
<dbReference type="VEuPathDB" id="FungiDB:MFRU_003g01850"/>
<keyword evidence="3" id="KW-1185">Reference proteome</keyword>
<name>A0A5M9JT10_MONFR</name>
<sequence length="105" mass="11826">MTPQKSKCPLSTTPLIFPTSPSLPFSTTNHPSLAAQTTNTNSVKTTPPRRAPIPYESTSSNPSSSTRSNRDSWTIDEIAPDKIIEKKWWHQLGHRWQHYAKVVRA</sequence>
<dbReference type="EMBL" id="VICG01000004">
    <property type="protein sequence ID" value="KAA8572644.1"/>
    <property type="molecule type" value="Genomic_DNA"/>
</dbReference>
<evidence type="ECO:0000313" key="2">
    <source>
        <dbReference type="EMBL" id="KAA8572644.1"/>
    </source>
</evidence>
<gene>
    <name evidence="2" type="ORF">EYC84_003242</name>
</gene>